<dbReference type="FunFam" id="1.10.340.70:FF:000001">
    <property type="entry name" value="Retrovirus-related Pol polyprotein from transposon gypsy-like Protein"/>
    <property type="match status" value="1"/>
</dbReference>
<evidence type="ECO:0000256" key="3">
    <source>
        <dbReference type="ARBA" id="ARBA00022722"/>
    </source>
</evidence>
<evidence type="ECO:0000256" key="2">
    <source>
        <dbReference type="ARBA" id="ARBA00022695"/>
    </source>
</evidence>
<dbReference type="InterPro" id="IPR021109">
    <property type="entry name" value="Peptidase_aspartic_dom_sf"/>
</dbReference>
<keyword evidence="5" id="KW-0378">Hydrolase</keyword>
<keyword evidence="12" id="KW-1185">Reference proteome</keyword>
<accession>A0AAV2LHU3</accession>
<dbReference type="InterPro" id="IPR043502">
    <property type="entry name" value="DNA/RNA_pol_sf"/>
</dbReference>
<name>A0AAV2LHU3_KNICA</name>
<evidence type="ECO:0000259" key="8">
    <source>
        <dbReference type="Pfam" id="PF00078"/>
    </source>
</evidence>
<proteinExistence type="predicted"/>
<feature type="domain" description="Integrase zinc-binding" evidence="10">
    <location>
        <begin position="589"/>
        <end position="647"/>
    </location>
</feature>
<evidence type="ECO:0000259" key="9">
    <source>
        <dbReference type="Pfam" id="PF17917"/>
    </source>
</evidence>
<dbReference type="InterPro" id="IPR041373">
    <property type="entry name" value="RT_RNaseH"/>
</dbReference>
<keyword evidence="2" id="KW-0548">Nucleotidyltransferase</keyword>
<evidence type="ECO:0000259" key="10">
    <source>
        <dbReference type="Pfam" id="PF17921"/>
    </source>
</evidence>
<feature type="domain" description="Reverse transcriptase RNase H-like" evidence="9">
    <location>
        <begin position="346"/>
        <end position="452"/>
    </location>
</feature>
<organism evidence="11 12">
    <name type="scientific">Knipowitschia caucasica</name>
    <name type="common">Caucasian dwarf goby</name>
    <name type="synonym">Pomatoschistus caucasicus</name>
    <dbReference type="NCBI Taxonomy" id="637954"/>
    <lineage>
        <taxon>Eukaryota</taxon>
        <taxon>Metazoa</taxon>
        <taxon>Chordata</taxon>
        <taxon>Craniata</taxon>
        <taxon>Vertebrata</taxon>
        <taxon>Euteleostomi</taxon>
        <taxon>Actinopterygii</taxon>
        <taxon>Neopterygii</taxon>
        <taxon>Teleostei</taxon>
        <taxon>Neoteleostei</taxon>
        <taxon>Acanthomorphata</taxon>
        <taxon>Gobiaria</taxon>
        <taxon>Gobiiformes</taxon>
        <taxon>Gobioidei</taxon>
        <taxon>Gobiidae</taxon>
        <taxon>Gobiinae</taxon>
        <taxon>Knipowitschia</taxon>
    </lineage>
</organism>
<reference evidence="11 12" key="1">
    <citation type="submission" date="2024-04" db="EMBL/GenBank/DDBJ databases">
        <authorList>
            <person name="Waldvogel A.-M."/>
            <person name="Schoenle A."/>
        </authorList>
    </citation>
    <scope>NUCLEOTIDE SEQUENCE [LARGE SCALE GENOMIC DNA]</scope>
</reference>
<dbReference type="Pfam" id="PF00078">
    <property type="entry name" value="RVT_1"/>
    <property type="match status" value="1"/>
</dbReference>
<dbReference type="Pfam" id="PF17921">
    <property type="entry name" value="Integrase_H2C2"/>
    <property type="match status" value="1"/>
</dbReference>
<dbReference type="GO" id="GO:0004519">
    <property type="term" value="F:endonuclease activity"/>
    <property type="evidence" value="ECO:0007669"/>
    <property type="project" value="UniProtKB-KW"/>
</dbReference>
<keyword evidence="4" id="KW-0255">Endonuclease</keyword>
<dbReference type="Gene3D" id="2.40.70.10">
    <property type="entry name" value="Acid Proteases"/>
    <property type="match status" value="1"/>
</dbReference>
<dbReference type="Gene3D" id="1.10.340.70">
    <property type="match status" value="1"/>
</dbReference>
<protein>
    <recommendedName>
        <fullName evidence="7">Gypsy retrotransposon integrase-like protein 1</fullName>
    </recommendedName>
</protein>
<dbReference type="FunFam" id="3.10.10.10:FF:000002">
    <property type="entry name" value="Retrovirus-related Pol polyprotein from transposon 17.6-like protein"/>
    <property type="match status" value="1"/>
</dbReference>
<keyword evidence="3" id="KW-0540">Nuclease</keyword>
<evidence type="ECO:0000256" key="1">
    <source>
        <dbReference type="ARBA" id="ARBA00022679"/>
    </source>
</evidence>
<dbReference type="InterPro" id="IPR000477">
    <property type="entry name" value="RT_dom"/>
</dbReference>
<evidence type="ECO:0000313" key="12">
    <source>
        <dbReference type="Proteomes" id="UP001497482"/>
    </source>
</evidence>
<sequence>MDTLDTLGTVDVSLHLGRASWRHTFHVLRESTQAVLLGLDFLAVNRALLDLGRGVLEIGDTCLPLLYQAQLVPECCNVSLADGVIIPPLSEALVPVHVRPPGGANRPVTDFEGYLEPNVPDSAGLVVAHTVANVKNGVTVARVLNPSGKAVELKQGLHIGEFYPIHEVGAPSVVPTSHKSSVPCMVTDSPVNERQRAELQELLSRFSNVFSTPDGNTGKCSLIQHHIRTGDNPPIKQRAYRTSPEKRAEIERQVGQLLADGLVEESFSPWASPVVLVKKKGGQWRFCIDYRRLNAVTIKDCNRIKTDALAGSMWFSTLDFSNGYWQVEVAEEDREKTAFTTVVSPDFSRPFKVYTDASKDAVGAVLAQENDGLEHVVAYASQALTHTQKRWSTFDRELWAVVWAVREFKHYVELSAFTIVTDHRPLLGLRGMSIDNDPTGKRGRWILELDPFNWAIIHKDGSRHLNADALSRRPAEATAPAIDCVNVIDVGGANSHDQARESLPSSPVYSLCCDEARLRSLQQDDPDIRVVLGWLERGVGRPPRWEVKGSSLCLRKLWAEFGRFSINEGLLCRTDSPTVSGLERLQVVIPSSLVPDLLQHLHGGPATAHFSVDWVWEKARQSCYWPFMLRDIRQWCEQCRACQTRRSPIPKPRAPMGVMQVCRPLQRVAADILELPVISRGNSTKFSPFYLMHGREARVPADVLVSNPVFNSVGAGSVSDYGDMLVKRLEFAFGAARLHALEASERQKLYHDQTVCHRPYGVGALVWLNNPTESRTKLAPHWRGPYQVVQVFSSGGEPAQTYDIINPLDTQERSQVVHHDRLKPYTLPLPARSPASRVVASDPFLHGGEASLEPALAQPQQSRSGRLVKAPSHLKDFVV</sequence>
<evidence type="ECO:0000313" key="11">
    <source>
        <dbReference type="EMBL" id="CAL1600713.1"/>
    </source>
</evidence>
<dbReference type="EMBL" id="OZ035825">
    <property type="protein sequence ID" value="CAL1600713.1"/>
    <property type="molecule type" value="Genomic_DNA"/>
</dbReference>
<dbReference type="CDD" id="cd09274">
    <property type="entry name" value="RNase_HI_RT_Ty3"/>
    <property type="match status" value="1"/>
</dbReference>
<feature type="domain" description="Reverse transcriptase" evidence="8">
    <location>
        <begin position="277"/>
        <end position="342"/>
    </location>
</feature>
<dbReference type="Gene3D" id="3.10.10.10">
    <property type="entry name" value="HIV Type 1 Reverse Transcriptase, subunit A, domain 1"/>
    <property type="match status" value="1"/>
</dbReference>
<keyword evidence="6" id="KW-0695">RNA-directed DNA polymerase</keyword>
<evidence type="ECO:0000256" key="7">
    <source>
        <dbReference type="ARBA" id="ARBA00039658"/>
    </source>
</evidence>
<dbReference type="SUPFAM" id="SSF56672">
    <property type="entry name" value="DNA/RNA polymerases"/>
    <property type="match status" value="1"/>
</dbReference>
<dbReference type="GO" id="GO:0003964">
    <property type="term" value="F:RNA-directed DNA polymerase activity"/>
    <property type="evidence" value="ECO:0007669"/>
    <property type="project" value="UniProtKB-KW"/>
</dbReference>
<gene>
    <name evidence="11" type="ORF">KC01_LOCUS28798</name>
</gene>
<evidence type="ECO:0000256" key="6">
    <source>
        <dbReference type="ARBA" id="ARBA00022918"/>
    </source>
</evidence>
<keyword evidence="1" id="KW-0808">Transferase</keyword>
<evidence type="ECO:0000256" key="5">
    <source>
        <dbReference type="ARBA" id="ARBA00022801"/>
    </source>
</evidence>
<dbReference type="InterPro" id="IPR041588">
    <property type="entry name" value="Integrase_H2C2"/>
</dbReference>
<dbReference type="GO" id="GO:0016787">
    <property type="term" value="F:hydrolase activity"/>
    <property type="evidence" value="ECO:0007669"/>
    <property type="project" value="UniProtKB-KW"/>
</dbReference>
<dbReference type="Pfam" id="PF17917">
    <property type="entry name" value="RT_RNaseH"/>
    <property type="match status" value="1"/>
</dbReference>
<dbReference type="CDD" id="cd01647">
    <property type="entry name" value="RT_LTR"/>
    <property type="match status" value="1"/>
</dbReference>
<dbReference type="Gene3D" id="3.10.20.370">
    <property type="match status" value="1"/>
</dbReference>
<dbReference type="AlphaFoldDB" id="A0AAV2LHU3"/>
<evidence type="ECO:0000256" key="4">
    <source>
        <dbReference type="ARBA" id="ARBA00022759"/>
    </source>
</evidence>
<dbReference type="InterPro" id="IPR050951">
    <property type="entry name" value="Retrovirus_Pol_polyprotein"/>
</dbReference>
<dbReference type="Proteomes" id="UP001497482">
    <property type="component" value="Chromosome 3"/>
</dbReference>
<dbReference type="PANTHER" id="PTHR37984:SF5">
    <property type="entry name" value="PROTEIN NYNRIN-LIKE"/>
    <property type="match status" value="1"/>
</dbReference>
<dbReference type="PANTHER" id="PTHR37984">
    <property type="entry name" value="PROTEIN CBG26694"/>
    <property type="match status" value="1"/>
</dbReference>
<dbReference type="FunFam" id="3.10.20.370:FF:000001">
    <property type="entry name" value="Retrovirus-related Pol polyprotein from transposon 17.6-like protein"/>
    <property type="match status" value="1"/>
</dbReference>